<dbReference type="GO" id="GO:0005886">
    <property type="term" value="C:plasma membrane"/>
    <property type="evidence" value="ECO:0007669"/>
    <property type="project" value="InterPro"/>
</dbReference>
<reference evidence="3 4" key="1">
    <citation type="submission" date="2020-06" db="EMBL/GenBank/DDBJ databases">
        <authorList>
            <person name="Qiu C."/>
            <person name="Liu Z."/>
        </authorList>
    </citation>
    <scope>NUCLEOTIDE SEQUENCE [LARGE SCALE GENOMIC DNA]</scope>
    <source>
        <strain evidence="3 4">EM 1</strain>
    </source>
</reference>
<accession>A0A850QNR0</accession>
<keyword evidence="4" id="KW-1185">Reference proteome</keyword>
<keyword evidence="1" id="KW-0472">Membrane</keyword>
<dbReference type="InterPro" id="IPR018764">
    <property type="entry name" value="RskA_C"/>
</dbReference>
<organism evidence="3 4">
    <name type="scientific">Undibacterium oligocarboniphilum</name>
    <dbReference type="NCBI Taxonomy" id="666702"/>
    <lineage>
        <taxon>Bacteria</taxon>
        <taxon>Pseudomonadati</taxon>
        <taxon>Pseudomonadota</taxon>
        <taxon>Betaproteobacteria</taxon>
        <taxon>Burkholderiales</taxon>
        <taxon>Oxalobacteraceae</taxon>
        <taxon>Undibacterium</taxon>
    </lineage>
</organism>
<dbReference type="EMBL" id="JABXYJ010000013">
    <property type="protein sequence ID" value="NVO79315.1"/>
    <property type="molecule type" value="Genomic_DNA"/>
</dbReference>
<dbReference type="GO" id="GO:0006417">
    <property type="term" value="P:regulation of translation"/>
    <property type="evidence" value="ECO:0007669"/>
    <property type="project" value="TreeGrafter"/>
</dbReference>
<dbReference type="InterPro" id="IPR051474">
    <property type="entry name" value="Anti-sigma-K/W_factor"/>
</dbReference>
<dbReference type="PANTHER" id="PTHR37461">
    <property type="entry name" value="ANTI-SIGMA-K FACTOR RSKA"/>
    <property type="match status" value="1"/>
</dbReference>
<dbReference type="Pfam" id="PF10099">
    <property type="entry name" value="RskA_C"/>
    <property type="match status" value="1"/>
</dbReference>
<proteinExistence type="predicted"/>
<evidence type="ECO:0000313" key="3">
    <source>
        <dbReference type="EMBL" id="NVO79315.1"/>
    </source>
</evidence>
<name>A0A850QNR0_9BURK</name>
<keyword evidence="1" id="KW-0812">Transmembrane</keyword>
<dbReference type="GO" id="GO:0016989">
    <property type="term" value="F:sigma factor antagonist activity"/>
    <property type="evidence" value="ECO:0007669"/>
    <property type="project" value="TreeGrafter"/>
</dbReference>
<keyword evidence="1" id="KW-1133">Transmembrane helix</keyword>
<gene>
    <name evidence="3" type="ORF">HV832_15965</name>
</gene>
<dbReference type="AlphaFoldDB" id="A0A850QNR0"/>
<protein>
    <submittedName>
        <fullName evidence="3">Anti-sigma factor</fullName>
    </submittedName>
</protein>
<sequence>MNLQTLQNNSRLQHKLAAEYVLGTLRGGARSRFEHWLRQDASLRQLVRQWEAHLLAMAELAPLSHPSPQVWEQIRQRIGDARKVTQSVSGRWQFWRELRNDLAFWRGLGLVSTTAAVILFSVMLNKQSERPERSPAQYVAALEDDKAQAIALITGDRSRRQLVVRMLNAPQIRADQSLELWSVSKEGKVRSLGLLASQGSATLPMPEHMISHEQALLAISLEPKGGSGNPDKPSGPILFKGQWLQL</sequence>
<comment type="caution">
    <text evidence="3">The sequence shown here is derived from an EMBL/GenBank/DDBJ whole genome shotgun (WGS) entry which is preliminary data.</text>
</comment>
<dbReference type="PANTHER" id="PTHR37461:SF1">
    <property type="entry name" value="ANTI-SIGMA-K FACTOR RSKA"/>
    <property type="match status" value="1"/>
</dbReference>
<evidence type="ECO:0000313" key="4">
    <source>
        <dbReference type="Proteomes" id="UP000588051"/>
    </source>
</evidence>
<feature type="domain" description="Anti-sigma K factor RskA C-terminal" evidence="2">
    <location>
        <begin position="112"/>
        <end position="237"/>
    </location>
</feature>
<dbReference type="Proteomes" id="UP000588051">
    <property type="component" value="Unassembled WGS sequence"/>
</dbReference>
<feature type="transmembrane region" description="Helical" evidence="1">
    <location>
        <begin position="103"/>
        <end position="124"/>
    </location>
</feature>
<evidence type="ECO:0000259" key="2">
    <source>
        <dbReference type="Pfam" id="PF10099"/>
    </source>
</evidence>
<evidence type="ECO:0000256" key="1">
    <source>
        <dbReference type="SAM" id="Phobius"/>
    </source>
</evidence>